<proteinExistence type="inferred from homology"/>
<dbReference type="RefSeq" id="WP_295689844.1">
    <property type="nucleotide sequence ID" value="NZ_BAABGL010000004.1"/>
</dbReference>
<dbReference type="Proteomes" id="UP001500642">
    <property type="component" value="Unassembled WGS sequence"/>
</dbReference>
<sequence length="379" mass="37173">MRILLACDKFKGTLTAPEVHARLAPALTAAGHTVESVPIADGGDGTVEAAVSAGFTRHTAEVTGPLSTPVTAVWAESAGTAVIEMAQASGLALVTSASGSAPDAHTALTATSAGTGELIAAALDAGCTEIVLGVGGSATTDGGAGMLTALGVRLLDESGHPVPAGGVGLEHLARVDTADLHPRLREGSAHVILASDVENPLTGHQGAAAVYGPQKGAGPTEVERLDRALERFAARVPDGAHHAARTGAGAAGGMGFGAFAVLGAASVPGADYVLDLVGFGRALGTAEAVVTGEGRFDEQTLSGKGPGAVIAAARDAGLRVHVVCGSSEIPADQASGLGLAGIHTLTDLAALADCLADPAPVLERLAAELLAPALEAPAD</sequence>
<dbReference type="NCBIfam" id="TIGR00045">
    <property type="entry name" value="glycerate kinase"/>
    <property type="match status" value="1"/>
</dbReference>
<dbReference type="PIRSF" id="PIRSF006078">
    <property type="entry name" value="GlxK"/>
    <property type="match status" value="1"/>
</dbReference>
<keyword evidence="6" id="KW-1185">Reference proteome</keyword>
<comment type="similarity">
    <text evidence="1 4">Belongs to the glycerate kinase type-1 family.</text>
</comment>
<dbReference type="PANTHER" id="PTHR21599:SF0">
    <property type="entry name" value="GLYCERATE KINASE"/>
    <property type="match status" value="1"/>
</dbReference>
<evidence type="ECO:0000313" key="5">
    <source>
        <dbReference type="EMBL" id="GAA4387362.1"/>
    </source>
</evidence>
<dbReference type="InterPro" id="IPR004381">
    <property type="entry name" value="Glycerate_kinase"/>
</dbReference>
<evidence type="ECO:0000256" key="4">
    <source>
        <dbReference type="PIRNR" id="PIRNR006078"/>
    </source>
</evidence>
<evidence type="ECO:0000256" key="2">
    <source>
        <dbReference type="ARBA" id="ARBA00022679"/>
    </source>
</evidence>
<dbReference type="Gene3D" id="3.90.1510.10">
    <property type="entry name" value="Glycerate kinase, domain 2"/>
    <property type="match status" value="1"/>
</dbReference>
<dbReference type="GO" id="GO:0016301">
    <property type="term" value="F:kinase activity"/>
    <property type="evidence" value="ECO:0007669"/>
    <property type="project" value="UniProtKB-KW"/>
</dbReference>
<keyword evidence="3 4" id="KW-0418">Kinase</keyword>
<keyword evidence="2 4" id="KW-0808">Transferase</keyword>
<gene>
    <name evidence="5" type="ORF">GCM10023167_11210</name>
</gene>
<evidence type="ECO:0000313" key="6">
    <source>
        <dbReference type="Proteomes" id="UP001500642"/>
    </source>
</evidence>
<dbReference type="PANTHER" id="PTHR21599">
    <property type="entry name" value="GLYCERATE KINASE"/>
    <property type="match status" value="1"/>
</dbReference>
<organism evidence="5 6">
    <name type="scientific">Brevibacterium pityocampae</name>
    <dbReference type="NCBI Taxonomy" id="506594"/>
    <lineage>
        <taxon>Bacteria</taxon>
        <taxon>Bacillati</taxon>
        <taxon>Actinomycetota</taxon>
        <taxon>Actinomycetes</taxon>
        <taxon>Micrococcales</taxon>
        <taxon>Brevibacteriaceae</taxon>
        <taxon>Brevibacterium</taxon>
    </lineage>
</organism>
<comment type="caution">
    <text evidence="5">The sequence shown here is derived from an EMBL/GenBank/DDBJ whole genome shotgun (WGS) entry which is preliminary data.</text>
</comment>
<reference evidence="6" key="1">
    <citation type="journal article" date="2019" name="Int. J. Syst. Evol. Microbiol.">
        <title>The Global Catalogue of Microorganisms (GCM) 10K type strain sequencing project: providing services to taxonomists for standard genome sequencing and annotation.</title>
        <authorList>
            <consortium name="The Broad Institute Genomics Platform"/>
            <consortium name="The Broad Institute Genome Sequencing Center for Infectious Disease"/>
            <person name="Wu L."/>
            <person name="Ma J."/>
        </authorList>
    </citation>
    <scope>NUCLEOTIDE SEQUENCE [LARGE SCALE GENOMIC DNA]</scope>
    <source>
        <strain evidence="6">JCM 17808</strain>
    </source>
</reference>
<dbReference type="InterPro" id="IPR018197">
    <property type="entry name" value="Glycerate_kinase_RE-like"/>
</dbReference>
<evidence type="ECO:0000256" key="1">
    <source>
        <dbReference type="ARBA" id="ARBA00006284"/>
    </source>
</evidence>
<evidence type="ECO:0000256" key="3">
    <source>
        <dbReference type="ARBA" id="ARBA00022777"/>
    </source>
</evidence>
<dbReference type="SUPFAM" id="SSF110738">
    <property type="entry name" value="Glycerate kinase I"/>
    <property type="match status" value="1"/>
</dbReference>
<name>A0ABP8J9Q4_9MICO</name>
<dbReference type="Gene3D" id="3.40.50.10350">
    <property type="entry name" value="Glycerate kinase, domain 1"/>
    <property type="match status" value="1"/>
</dbReference>
<dbReference type="InterPro" id="IPR036129">
    <property type="entry name" value="Glycerate_kinase_sf"/>
</dbReference>
<dbReference type="InterPro" id="IPR018193">
    <property type="entry name" value="Glyc_kinase_flavodox-like_fold"/>
</dbReference>
<dbReference type="EMBL" id="BAABGL010000004">
    <property type="protein sequence ID" value="GAA4387362.1"/>
    <property type="molecule type" value="Genomic_DNA"/>
</dbReference>
<protein>
    <submittedName>
        <fullName evidence="5">Glycerate kinase</fullName>
    </submittedName>
</protein>
<dbReference type="Pfam" id="PF02595">
    <property type="entry name" value="Gly_kinase"/>
    <property type="match status" value="1"/>
</dbReference>
<accession>A0ABP8J9Q4</accession>